<evidence type="ECO:0000259" key="1">
    <source>
        <dbReference type="Pfam" id="PF13649"/>
    </source>
</evidence>
<feature type="domain" description="Methyltransferase" evidence="1">
    <location>
        <begin position="47"/>
        <end position="151"/>
    </location>
</feature>
<keyword evidence="2" id="KW-0808">Transferase</keyword>
<evidence type="ECO:0000313" key="3">
    <source>
        <dbReference type="Proteomes" id="UP000238217"/>
    </source>
</evidence>
<reference evidence="2 3" key="1">
    <citation type="submission" date="2018-03" db="EMBL/GenBank/DDBJ databases">
        <title>Comparative analysis of microorganisms from saline springs in Andes Mountain Range, Colombia.</title>
        <authorList>
            <person name="Rubin E."/>
        </authorList>
    </citation>
    <scope>NUCLEOTIDE SEQUENCE [LARGE SCALE GENOMIC DNA]</scope>
    <source>
        <strain evidence="2 3">CG 35</strain>
    </source>
</reference>
<keyword evidence="2" id="KW-0489">Methyltransferase</keyword>
<dbReference type="Gene3D" id="3.40.50.150">
    <property type="entry name" value="Vaccinia Virus protein VP39"/>
    <property type="match status" value="1"/>
</dbReference>
<dbReference type="GO" id="GO:0032259">
    <property type="term" value="P:methylation"/>
    <property type="evidence" value="ECO:0007669"/>
    <property type="project" value="UniProtKB-KW"/>
</dbReference>
<dbReference type="OrthoDB" id="9805171at2"/>
<dbReference type="PANTHER" id="PTHR42912">
    <property type="entry name" value="METHYLTRANSFERASE"/>
    <property type="match status" value="1"/>
</dbReference>
<dbReference type="Pfam" id="PF13649">
    <property type="entry name" value="Methyltransf_25"/>
    <property type="match status" value="1"/>
</dbReference>
<dbReference type="AlphaFoldDB" id="A0A2T0YRT3"/>
<dbReference type="GO" id="GO:0008168">
    <property type="term" value="F:methyltransferase activity"/>
    <property type="evidence" value="ECO:0007669"/>
    <property type="project" value="UniProtKB-KW"/>
</dbReference>
<comment type="caution">
    <text evidence="2">The sequence shown here is derived from an EMBL/GenBank/DDBJ whole genome shotgun (WGS) entry which is preliminary data.</text>
</comment>
<dbReference type="CDD" id="cd02440">
    <property type="entry name" value="AdoMet_MTases"/>
    <property type="match status" value="1"/>
</dbReference>
<name>A0A2T0YRT3_9MICC</name>
<protein>
    <submittedName>
        <fullName evidence="2">Methyltransferase family protein</fullName>
    </submittedName>
</protein>
<dbReference type="PANTHER" id="PTHR42912:SF80">
    <property type="entry name" value="METHYLTRANSFERASE DOMAIN-CONTAINING PROTEIN"/>
    <property type="match status" value="1"/>
</dbReference>
<dbReference type="EMBL" id="PVTY01000002">
    <property type="protein sequence ID" value="PRZ18347.1"/>
    <property type="molecule type" value="Genomic_DNA"/>
</dbReference>
<dbReference type="InterPro" id="IPR041698">
    <property type="entry name" value="Methyltransf_25"/>
</dbReference>
<dbReference type="Proteomes" id="UP000238217">
    <property type="component" value="Unassembled WGS sequence"/>
</dbReference>
<dbReference type="InterPro" id="IPR029063">
    <property type="entry name" value="SAM-dependent_MTases_sf"/>
</dbReference>
<dbReference type="SUPFAM" id="SSF53335">
    <property type="entry name" value="S-adenosyl-L-methionine-dependent methyltransferases"/>
    <property type="match status" value="1"/>
</dbReference>
<proteinExistence type="predicted"/>
<gene>
    <name evidence="2" type="ORF">BCL67_1026</name>
</gene>
<keyword evidence="3" id="KW-1185">Reference proteome</keyword>
<sequence>MSADEVDPAFAWVSDPELVAIYDVENSGGWDHEFYLELAEELGAEQVVDIGCGTGVFGILLAGQGISVTGVDPSAAMIDVARARTAAAADATDFAARLSPPPHWIHGFADQLPAQSADLAVMEGHVAQYFLSRADWEAVLGEAFRALKPGGHLAFEVRNPTALELDAWDPESTRETHPHPAGGEFTSWMEIAEITEDRAEGALITARAHNILPDSRVIIAEETLRYRPLNVLRQTLSAAGFLPVQIWGDWDREELTEDSPEMIFLVQKPA</sequence>
<dbReference type="InterPro" id="IPR050508">
    <property type="entry name" value="Methyltransf_Superfamily"/>
</dbReference>
<dbReference type="RefSeq" id="WP_106121729.1">
    <property type="nucleotide sequence ID" value="NZ_PVTY01000002.1"/>
</dbReference>
<accession>A0A2T0YRT3</accession>
<evidence type="ECO:0000313" key="2">
    <source>
        <dbReference type="EMBL" id="PRZ18347.1"/>
    </source>
</evidence>
<organism evidence="2 3">
    <name type="scientific">Nesterenkonia sandarakina</name>
    <dbReference type="NCBI Taxonomy" id="272918"/>
    <lineage>
        <taxon>Bacteria</taxon>
        <taxon>Bacillati</taxon>
        <taxon>Actinomycetota</taxon>
        <taxon>Actinomycetes</taxon>
        <taxon>Micrococcales</taxon>
        <taxon>Micrococcaceae</taxon>
        <taxon>Nesterenkonia</taxon>
    </lineage>
</organism>